<name>A0AAU7FBY0_9NEIS</name>
<dbReference type="AlphaFoldDB" id="A0AAU7FBY0"/>
<dbReference type="EMBL" id="CP157355">
    <property type="protein sequence ID" value="XBM01110.1"/>
    <property type="molecule type" value="Genomic_DNA"/>
</dbReference>
<accession>A0AAU7FBY0</accession>
<evidence type="ECO:0000313" key="1">
    <source>
        <dbReference type="EMBL" id="XBM01110.1"/>
    </source>
</evidence>
<dbReference type="Pfam" id="PF12276">
    <property type="entry name" value="DUF3617"/>
    <property type="match status" value="1"/>
</dbReference>
<sequence>MSNYLQPISLGISLFILSSVSFAADIRPMEGRWAITSSLPEAQRAAMVKMPPEAMQQMRKQGMEIDAKAGTMTVTQCLDRAKLEQWHQMGQEPNTKCEKPKIVQQGNTVTMDMKCSQPRAATMHSVITFSNQRDQYQFEHLIKAEGQEMRMKGHAKRTGACQ</sequence>
<organism evidence="1">
    <name type="scientific">Chitinibacter mangrovi</name>
    <dbReference type="NCBI Taxonomy" id="3153927"/>
    <lineage>
        <taxon>Bacteria</taxon>
        <taxon>Pseudomonadati</taxon>
        <taxon>Pseudomonadota</taxon>
        <taxon>Betaproteobacteria</taxon>
        <taxon>Neisseriales</taxon>
        <taxon>Chitinibacteraceae</taxon>
        <taxon>Chitinibacter</taxon>
    </lineage>
</organism>
<reference evidence="1" key="1">
    <citation type="submission" date="2024-05" db="EMBL/GenBank/DDBJ databases">
        <authorList>
            <person name="Yang L."/>
            <person name="Pan L."/>
        </authorList>
    </citation>
    <scope>NUCLEOTIDE SEQUENCE</scope>
    <source>
        <strain evidence="1">FCG-7</strain>
    </source>
</reference>
<dbReference type="InterPro" id="IPR022061">
    <property type="entry name" value="DUF3617"/>
</dbReference>
<dbReference type="KEGG" id="cmav:ABHF33_02155"/>
<dbReference type="RefSeq" id="WP_348945423.1">
    <property type="nucleotide sequence ID" value="NZ_CP157355.1"/>
</dbReference>
<protein>
    <submittedName>
        <fullName evidence="1">DUF3617 family protein</fullName>
    </submittedName>
</protein>
<proteinExistence type="predicted"/>
<gene>
    <name evidence="1" type="ORF">ABHF33_02155</name>
</gene>